<reference evidence="1 2" key="1">
    <citation type="submission" date="2018-10" db="EMBL/GenBank/DDBJ databases">
        <authorList>
            <consortium name="IHU Genomes"/>
        </authorList>
    </citation>
    <scope>NUCLEOTIDE SEQUENCE [LARGE SCALE GENOMIC DNA]</scope>
    <source>
        <strain evidence="1 2">A1</strain>
    </source>
</reference>
<evidence type="ECO:0000313" key="2">
    <source>
        <dbReference type="Proteomes" id="UP000594342"/>
    </source>
</evidence>
<gene>
    <name evidence="1" type="ORF">YASMINEVIRUS_1099</name>
</gene>
<dbReference type="EMBL" id="UPSH01000001">
    <property type="protein sequence ID" value="VBB18622.1"/>
    <property type="molecule type" value="Genomic_DNA"/>
</dbReference>
<proteinExistence type="predicted"/>
<keyword evidence="2" id="KW-1185">Reference proteome</keyword>
<sequence>VRKIEQTHILLFVLLFNNKHFLSYHTMGNGNSSTIERQERDISSYMAKHQREVQDLKSKGYNDLQIKGKMRQIYWNNDSPLTNTSYVVSSGQYSLFKGFNEQCRRH</sequence>
<feature type="non-terminal residue" evidence="1">
    <location>
        <position position="1"/>
    </location>
</feature>
<name>A0A5K0UAS2_9VIRU</name>
<accession>A0A5K0UAS2</accession>
<protein>
    <submittedName>
        <fullName evidence="1">Uncharacterized protein</fullName>
    </submittedName>
</protein>
<evidence type="ECO:0000313" key="1">
    <source>
        <dbReference type="EMBL" id="VBB18622.1"/>
    </source>
</evidence>
<comment type="caution">
    <text evidence="1">The sequence shown here is derived from an EMBL/GenBank/DDBJ whole genome shotgun (WGS) entry which is preliminary data.</text>
</comment>
<organism evidence="1 2">
    <name type="scientific">Yasminevirus sp. GU-2018</name>
    <dbReference type="NCBI Taxonomy" id="2420051"/>
    <lineage>
        <taxon>Viruses</taxon>
        <taxon>Varidnaviria</taxon>
        <taxon>Bamfordvirae</taxon>
        <taxon>Nucleocytoviricota</taxon>
        <taxon>Megaviricetes</taxon>
        <taxon>Imitervirales</taxon>
        <taxon>Mimiviridae</taxon>
        <taxon>Klosneuvirinae</taxon>
        <taxon>Yasminevirus</taxon>
        <taxon>Yasminevirus saudimassiliense</taxon>
    </lineage>
</organism>
<dbReference type="Proteomes" id="UP000594342">
    <property type="component" value="Unassembled WGS sequence"/>
</dbReference>